<dbReference type="Pfam" id="PF04365">
    <property type="entry name" value="BrnT_toxin"/>
    <property type="match status" value="1"/>
</dbReference>
<gene>
    <name evidence="1" type="ORF">H6G97_13675</name>
</gene>
<dbReference type="Gene3D" id="3.10.450.530">
    <property type="entry name" value="Ribonuclease toxin, BrnT, of type II toxin-antitoxin system"/>
    <property type="match status" value="1"/>
</dbReference>
<organism evidence="1 2">
    <name type="scientific">Nostoc flagelliforme FACHB-838</name>
    <dbReference type="NCBI Taxonomy" id="2692904"/>
    <lineage>
        <taxon>Bacteria</taxon>
        <taxon>Bacillati</taxon>
        <taxon>Cyanobacteriota</taxon>
        <taxon>Cyanophyceae</taxon>
        <taxon>Nostocales</taxon>
        <taxon>Nostocaceae</taxon>
        <taxon>Nostoc</taxon>
    </lineage>
</organism>
<reference evidence="1 2" key="1">
    <citation type="journal article" date="2020" name="ISME J.">
        <title>Comparative genomics reveals insights into cyanobacterial evolution and habitat adaptation.</title>
        <authorList>
            <person name="Chen M.Y."/>
            <person name="Teng W.K."/>
            <person name="Zhao L."/>
            <person name="Hu C.X."/>
            <person name="Zhou Y.K."/>
            <person name="Han B.P."/>
            <person name="Song L.R."/>
            <person name="Shu W.S."/>
        </authorList>
    </citation>
    <scope>NUCLEOTIDE SEQUENCE [LARGE SCALE GENOMIC DNA]</scope>
    <source>
        <strain evidence="1 2">FACHB-838</strain>
    </source>
</reference>
<evidence type="ECO:0000313" key="1">
    <source>
        <dbReference type="EMBL" id="MBD2530564.1"/>
    </source>
</evidence>
<evidence type="ECO:0000313" key="2">
    <source>
        <dbReference type="Proteomes" id="UP000623440"/>
    </source>
</evidence>
<proteinExistence type="predicted"/>
<dbReference type="RefSeq" id="WP_190941107.1">
    <property type="nucleotide sequence ID" value="NZ_JACJSI010000022.1"/>
</dbReference>
<comment type="caution">
    <text evidence="1">The sequence shown here is derived from an EMBL/GenBank/DDBJ whole genome shotgun (WGS) entry which is preliminary data.</text>
</comment>
<dbReference type="Proteomes" id="UP000623440">
    <property type="component" value="Unassembled WGS sequence"/>
</dbReference>
<dbReference type="InterPro" id="IPR007460">
    <property type="entry name" value="BrnT_toxin"/>
</dbReference>
<name>A0ABR8DPV7_9NOSO</name>
<dbReference type="InterPro" id="IPR038573">
    <property type="entry name" value="BrnT_sf"/>
</dbReference>
<keyword evidence="2" id="KW-1185">Reference proteome</keyword>
<protein>
    <submittedName>
        <fullName evidence="1">BrnT family toxin</fullName>
    </submittedName>
</protein>
<sequence>MRSVGDRHHCDIIALSRFERLLVVAHTGRGEKIRIISARNATREEKRFYEQGS</sequence>
<accession>A0ABR8DPV7</accession>
<dbReference type="EMBL" id="JACJSI010000022">
    <property type="protein sequence ID" value="MBD2530564.1"/>
    <property type="molecule type" value="Genomic_DNA"/>
</dbReference>